<dbReference type="GO" id="GO:0016717">
    <property type="term" value="F:oxidoreductase activity, acting on paired donors, with oxidation of a pair of donors resulting in the reduction of molecular oxygen to two molecules of water"/>
    <property type="evidence" value="ECO:0007669"/>
    <property type="project" value="TreeGrafter"/>
</dbReference>
<evidence type="ECO:0000259" key="3">
    <source>
        <dbReference type="Pfam" id="PF00487"/>
    </source>
</evidence>
<keyword evidence="2" id="KW-0812">Transmembrane</keyword>
<dbReference type="CDD" id="cd03506">
    <property type="entry name" value="Delta6-FADS-like"/>
    <property type="match status" value="1"/>
</dbReference>
<reference evidence="4 5" key="1">
    <citation type="submission" date="2018-12" db="EMBL/GenBank/DDBJ databases">
        <title>Complete Genome Sequence of Glutamicibacter creatinolyticus strain LGCM259,isolated from an abscess of a 12-year-old mare in Italy.</title>
        <authorList>
            <person name="Santos R.G."/>
            <person name="Silva A.L."/>
            <person name="Seyffert N."/>
            <person name="Castro T.L.P."/>
            <person name="Attili A.R."/>
            <person name="Rifici C."/>
            <person name="Mazzullo G."/>
            <person name="Brenig B."/>
            <person name="Venanzi F."/>
            <person name="Azevedo V."/>
        </authorList>
    </citation>
    <scope>NUCLEOTIDE SEQUENCE [LARGE SCALE GENOMIC DNA]</scope>
    <source>
        <strain evidence="4 5">LGCM 259</strain>
    </source>
</reference>
<feature type="transmembrane region" description="Helical" evidence="2">
    <location>
        <begin position="45"/>
        <end position="64"/>
    </location>
</feature>
<dbReference type="AlphaFoldDB" id="A0A5B7WRX9"/>
<keyword evidence="5" id="KW-1185">Reference proteome</keyword>
<sequence length="368" mass="41124">MSSITSTLPTPPPATSVRPGDPKSFFHVKALVSDAGLNGRRRGHYLGMGLVLLGLLGGTITGFILLGDSWLQLLMAGALGILLTQFAFLAHEAAHRQILSSAKTNDKLGRLLANGVVGISYQWWMNKHNKHHATPNTVGKDPDIEWDTISFQPADAQRQKGLLKWITERQGYLFFPLLTLEGLNLHFQSIKYLFVAKRVKNRSREITVIVLRVAIYLALIFAFLPIGMAFAFIGVQLAVFGIYMGGSFAPNHKGMPMVPNNMRIDFFSRQVLTSRNVMAKSRWGNELLSIIYGGLNYQVEHHLFPSMPRANLAEVSRIVRAYCAEHQITYTVASVRQSYAQVIRYLNKVGLSARDPFDCPMVSAYRQF</sequence>
<dbReference type="Proteomes" id="UP000307000">
    <property type="component" value="Chromosome"/>
</dbReference>
<dbReference type="Pfam" id="PF00487">
    <property type="entry name" value="FA_desaturase"/>
    <property type="match status" value="1"/>
</dbReference>
<evidence type="ECO:0000313" key="5">
    <source>
        <dbReference type="Proteomes" id="UP000307000"/>
    </source>
</evidence>
<dbReference type="EMBL" id="CP034412">
    <property type="protein sequence ID" value="QCY46841.1"/>
    <property type="molecule type" value="Genomic_DNA"/>
</dbReference>
<accession>A0A5B7WRX9</accession>
<evidence type="ECO:0000256" key="1">
    <source>
        <dbReference type="SAM" id="MobiDB-lite"/>
    </source>
</evidence>
<feature type="domain" description="Fatty acid desaturase" evidence="3">
    <location>
        <begin position="69"/>
        <end position="331"/>
    </location>
</feature>
<keyword evidence="2" id="KW-0472">Membrane</keyword>
<dbReference type="InterPro" id="IPR012171">
    <property type="entry name" value="Fatty_acid_desaturase"/>
</dbReference>
<dbReference type="PIRSF" id="PIRSF015921">
    <property type="entry name" value="FA_sphinglp_des"/>
    <property type="match status" value="1"/>
</dbReference>
<name>A0A5B7WRX9_9MICC</name>
<feature type="transmembrane region" description="Helical" evidence="2">
    <location>
        <begin position="206"/>
        <end position="224"/>
    </location>
</feature>
<proteinExistence type="predicted"/>
<evidence type="ECO:0000256" key="2">
    <source>
        <dbReference type="SAM" id="Phobius"/>
    </source>
</evidence>
<dbReference type="GO" id="GO:0008610">
    <property type="term" value="P:lipid biosynthetic process"/>
    <property type="evidence" value="ECO:0007669"/>
    <property type="project" value="UniProtKB-ARBA"/>
</dbReference>
<evidence type="ECO:0000313" key="4">
    <source>
        <dbReference type="EMBL" id="QCY46841.1"/>
    </source>
</evidence>
<dbReference type="GO" id="GO:0016020">
    <property type="term" value="C:membrane"/>
    <property type="evidence" value="ECO:0007669"/>
    <property type="project" value="TreeGrafter"/>
</dbReference>
<dbReference type="KEGG" id="gcr:GcLGCM259_1096"/>
<dbReference type="PANTHER" id="PTHR19353">
    <property type="entry name" value="FATTY ACID DESATURASE 2"/>
    <property type="match status" value="1"/>
</dbReference>
<dbReference type="PANTHER" id="PTHR19353:SF19">
    <property type="entry name" value="DELTA(5) FATTY ACID DESATURASE C-RELATED"/>
    <property type="match status" value="1"/>
</dbReference>
<dbReference type="InterPro" id="IPR005804">
    <property type="entry name" value="FA_desaturase_dom"/>
</dbReference>
<feature type="region of interest" description="Disordered" evidence="1">
    <location>
        <begin position="1"/>
        <end position="21"/>
    </location>
</feature>
<protein>
    <submittedName>
        <fullName evidence="4">Fatty acid desaturase</fullName>
    </submittedName>
</protein>
<keyword evidence="2" id="KW-1133">Transmembrane helix</keyword>
<gene>
    <name evidence="4" type="ORF">GcLGCM259_1096</name>
</gene>
<organism evidence="4 5">
    <name type="scientific">Glutamicibacter creatinolyticus</name>
    <dbReference type="NCBI Taxonomy" id="162496"/>
    <lineage>
        <taxon>Bacteria</taxon>
        <taxon>Bacillati</taxon>
        <taxon>Actinomycetota</taxon>
        <taxon>Actinomycetes</taxon>
        <taxon>Micrococcales</taxon>
        <taxon>Micrococcaceae</taxon>
        <taxon>Glutamicibacter</taxon>
    </lineage>
</organism>
<dbReference type="RefSeq" id="WP_246049793.1">
    <property type="nucleotide sequence ID" value="NZ_BAAAGL010000025.1"/>
</dbReference>
<feature type="transmembrane region" description="Helical" evidence="2">
    <location>
        <begin position="70"/>
        <end position="90"/>
    </location>
</feature>